<dbReference type="RefSeq" id="WP_179914963.1">
    <property type="nucleotide sequence ID" value="NZ_JACCDE010000002.1"/>
</dbReference>
<keyword evidence="4" id="KW-0408">Iron</keyword>
<evidence type="ECO:0000256" key="4">
    <source>
        <dbReference type="ARBA" id="ARBA00023004"/>
    </source>
</evidence>
<dbReference type="SUPFAM" id="SSF50022">
    <property type="entry name" value="ISP domain"/>
    <property type="match status" value="1"/>
</dbReference>
<dbReference type="PROSITE" id="PS51296">
    <property type="entry name" value="RIESKE"/>
    <property type="match status" value="1"/>
</dbReference>
<organism evidence="7 8">
    <name type="scientific">Vreelandella glaciei</name>
    <dbReference type="NCBI Taxonomy" id="186761"/>
    <lineage>
        <taxon>Bacteria</taxon>
        <taxon>Pseudomonadati</taxon>
        <taxon>Pseudomonadota</taxon>
        <taxon>Gammaproteobacteria</taxon>
        <taxon>Oceanospirillales</taxon>
        <taxon>Halomonadaceae</taxon>
        <taxon>Vreelandella</taxon>
    </lineage>
</organism>
<keyword evidence="2" id="KW-0479">Metal-binding</keyword>
<dbReference type="SUPFAM" id="SSF55961">
    <property type="entry name" value="Bet v1-like"/>
    <property type="match status" value="1"/>
</dbReference>
<comment type="caution">
    <text evidence="7">The sequence shown here is derived from an EMBL/GenBank/DDBJ whole genome shotgun (WGS) entry which is preliminary data.</text>
</comment>
<reference evidence="7 8" key="1">
    <citation type="journal article" date="2003" name="Extremophiles">
        <title>Halomonas glaciei sp. nov. isolated from fast ice of Adelie Land, Antarctica.</title>
        <authorList>
            <person name="Reddy G.S."/>
            <person name="Raghavan P.U."/>
            <person name="Sarita N.B."/>
            <person name="Prakash J.S."/>
            <person name="Nagesh N."/>
            <person name="Delille D."/>
            <person name="Shivaji S."/>
        </authorList>
    </citation>
    <scope>NUCLEOTIDE SEQUENCE [LARGE SCALE GENOMIC DNA]</scope>
    <source>
        <strain evidence="7 8">DD39</strain>
    </source>
</reference>
<dbReference type="GO" id="GO:0051213">
    <property type="term" value="F:dioxygenase activity"/>
    <property type="evidence" value="ECO:0007669"/>
    <property type="project" value="UniProtKB-KW"/>
</dbReference>
<dbReference type="InterPro" id="IPR050584">
    <property type="entry name" value="Cholesterol_7-desaturase"/>
</dbReference>
<evidence type="ECO:0000256" key="1">
    <source>
        <dbReference type="ARBA" id="ARBA00022714"/>
    </source>
</evidence>
<sequence length="409" mass="45599">MPMTQQDNDRLTRVENGAPMGKMLRQWHWLPAVPSLSLEAGGAPIRVRLLGENYVIFRSDDGRVACFDEQCPHRKASLAVARNEDNALTCLFHGWKFSVTGEMIEAPNHTGDQVSFCQKVKFNSYKIQEAGGIVWVWLGEGETPPAFPELPFTALPENQRAVACQEIPTNWVQGVEASMDTSHVGVLHSSSTELTSGKSQRMHMTKVRAPRLEFEEVTYGFRYAALRPIGEDEQYVRVNNFVMPWYGIICPPEEDGPGTVFFSVPVDDTHHRAWFVHFNTSRPLGVTPFTIGSDLMDFPPLPPGDGTNNWGQDRGVMARGHFTGFPQHFGTEDFAIFLGQGPIVDRTTEQLCSADGAVLRVRNLLLRAAQDHESGKPAFSSKELKYAKIRSVGGIIPEGQDWRVLVDSE</sequence>
<dbReference type="PANTHER" id="PTHR21266">
    <property type="entry name" value="IRON-SULFUR DOMAIN CONTAINING PROTEIN"/>
    <property type="match status" value="1"/>
</dbReference>
<dbReference type="CDD" id="cd08878">
    <property type="entry name" value="RHO_alpha_C_DMO-like"/>
    <property type="match status" value="1"/>
</dbReference>
<dbReference type="GO" id="GO:0046872">
    <property type="term" value="F:metal ion binding"/>
    <property type="evidence" value="ECO:0007669"/>
    <property type="project" value="UniProtKB-KW"/>
</dbReference>
<evidence type="ECO:0000256" key="3">
    <source>
        <dbReference type="ARBA" id="ARBA00023002"/>
    </source>
</evidence>
<dbReference type="InterPro" id="IPR036922">
    <property type="entry name" value="Rieske_2Fe-2S_sf"/>
</dbReference>
<dbReference type="PANTHER" id="PTHR21266:SF59">
    <property type="entry name" value="BLR4922 PROTEIN"/>
    <property type="match status" value="1"/>
</dbReference>
<dbReference type="Pfam" id="PF00355">
    <property type="entry name" value="Rieske"/>
    <property type="match status" value="1"/>
</dbReference>
<dbReference type="Proteomes" id="UP000526892">
    <property type="component" value="Unassembled WGS sequence"/>
</dbReference>
<dbReference type="Pfam" id="PF19301">
    <property type="entry name" value="LigXa_C"/>
    <property type="match status" value="1"/>
</dbReference>
<dbReference type="Gene3D" id="2.102.10.10">
    <property type="entry name" value="Rieske [2Fe-2S] iron-sulphur domain"/>
    <property type="match status" value="1"/>
</dbReference>
<protein>
    <submittedName>
        <fullName evidence="7">Aromatic ring-hydroxylating dioxygenase subunit alpha</fullName>
    </submittedName>
</protein>
<gene>
    <name evidence="7" type="ORF">HZS80_01705</name>
</gene>
<keyword evidence="5" id="KW-0411">Iron-sulfur</keyword>
<keyword evidence="1" id="KW-0001">2Fe-2S</keyword>
<dbReference type="InterPro" id="IPR045623">
    <property type="entry name" value="LigXa_C"/>
</dbReference>
<accession>A0A7Z0LQ00</accession>
<keyword evidence="7" id="KW-0223">Dioxygenase</keyword>
<evidence type="ECO:0000256" key="5">
    <source>
        <dbReference type="ARBA" id="ARBA00023014"/>
    </source>
</evidence>
<keyword evidence="3" id="KW-0560">Oxidoreductase</keyword>
<name>A0A7Z0LQ00_9GAMM</name>
<proteinExistence type="predicted"/>
<evidence type="ECO:0000259" key="6">
    <source>
        <dbReference type="PROSITE" id="PS51296"/>
    </source>
</evidence>
<dbReference type="InterPro" id="IPR017941">
    <property type="entry name" value="Rieske_2Fe-2S"/>
</dbReference>
<feature type="domain" description="Rieske" evidence="6">
    <location>
        <begin position="31"/>
        <end position="136"/>
    </location>
</feature>
<dbReference type="EMBL" id="JACCDE010000002">
    <property type="protein sequence ID" value="NYS76451.1"/>
    <property type="molecule type" value="Genomic_DNA"/>
</dbReference>
<evidence type="ECO:0000313" key="7">
    <source>
        <dbReference type="EMBL" id="NYS76451.1"/>
    </source>
</evidence>
<dbReference type="Gene3D" id="3.90.380.10">
    <property type="entry name" value="Naphthalene 1,2-dioxygenase Alpha Subunit, Chain A, domain 1"/>
    <property type="match status" value="1"/>
</dbReference>
<evidence type="ECO:0000256" key="2">
    <source>
        <dbReference type="ARBA" id="ARBA00022723"/>
    </source>
</evidence>
<evidence type="ECO:0000313" key="8">
    <source>
        <dbReference type="Proteomes" id="UP000526892"/>
    </source>
</evidence>
<dbReference type="AlphaFoldDB" id="A0A7Z0LQ00"/>
<dbReference type="GO" id="GO:0051537">
    <property type="term" value="F:2 iron, 2 sulfur cluster binding"/>
    <property type="evidence" value="ECO:0007669"/>
    <property type="project" value="UniProtKB-KW"/>
</dbReference>
<keyword evidence="8" id="KW-1185">Reference proteome</keyword>